<proteinExistence type="predicted"/>
<accession>A0A1S7LIL2</accession>
<name>A0A1S7LIL2_MAGMO</name>
<gene>
    <name evidence="1" type="ORF">MAGMO_1503</name>
</gene>
<organism evidence="1">
    <name type="scientific">Magnetococcus massalia (strain MO-1)</name>
    <dbReference type="NCBI Taxonomy" id="451514"/>
    <lineage>
        <taxon>Bacteria</taxon>
        <taxon>Pseudomonadati</taxon>
        <taxon>Pseudomonadota</taxon>
        <taxon>Magnetococcia</taxon>
        <taxon>Magnetococcales</taxon>
        <taxon>Magnetococcaceae</taxon>
        <taxon>Magnetococcus</taxon>
    </lineage>
</organism>
<evidence type="ECO:0000313" key="1">
    <source>
        <dbReference type="EMBL" id="CRH05691.1"/>
    </source>
</evidence>
<protein>
    <submittedName>
        <fullName evidence="1">Uncharacterized protein</fullName>
    </submittedName>
</protein>
<dbReference type="EMBL" id="LO017727">
    <property type="protein sequence ID" value="CRH05691.1"/>
    <property type="molecule type" value="Genomic_DNA"/>
</dbReference>
<sequence length="39" mass="4518">MGLGGSTWFLFVLDRTLRFASNGSKEDNTLYFEINIIYK</sequence>
<reference evidence="1" key="1">
    <citation type="submission" date="2015-04" db="EMBL/GenBank/DDBJ databases">
        <authorList>
            <person name="Syromyatnikov M.Y."/>
            <person name="Popov V.N."/>
        </authorList>
    </citation>
    <scope>NUCLEOTIDE SEQUENCE</scope>
    <source>
        <strain evidence="1">MO-1</strain>
    </source>
</reference>
<dbReference type="AlphaFoldDB" id="A0A1S7LIL2"/>